<evidence type="ECO:0000313" key="5">
    <source>
        <dbReference type="Proteomes" id="UP000041314"/>
    </source>
</evidence>
<evidence type="ECO:0000313" key="2">
    <source>
        <dbReference type="EMBL" id="CNU14798.1"/>
    </source>
</evidence>
<sequence>MIKILTFTYVLSKNAVTERHSCDNSQLGGWGCCLGRAVAFVTKIFGVVFQHFACFGINTIDDMLARRGGGFR</sequence>
<evidence type="ECO:0000313" key="6">
    <source>
        <dbReference type="Proteomes" id="UP000042394"/>
    </source>
</evidence>
<name>A0A655BWI9_SALET</name>
<gene>
    <name evidence="3" type="ORF">ERS008198_04029</name>
    <name evidence="1" type="ORF">ERS008202_01163</name>
    <name evidence="2" type="ORF">ERS008207_01947</name>
</gene>
<protein>
    <submittedName>
        <fullName evidence="1">Uncharacterized protein</fullName>
    </submittedName>
</protein>
<dbReference type="EMBL" id="CQPA01000045">
    <property type="protein sequence ID" value="CNU97205.1"/>
    <property type="molecule type" value="Genomic_DNA"/>
</dbReference>
<reference evidence="4 5" key="1">
    <citation type="submission" date="2015-03" db="EMBL/GenBank/DDBJ databases">
        <authorList>
            <consortium name="Pathogen Informatics"/>
        </authorList>
    </citation>
    <scope>NUCLEOTIDE SEQUENCE [LARGE SCALE GENOMIC DNA]</scope>
    <source>
        <strain evidence="1 4">3476</strain>
        <strain evidence="3 5">A1104</strain>
        <strain evidence="2 6">D4891</strain>
    </source>
</reference>
<dbReference type="AlphaFoldDB" id="A0A655BWI9"/>
<organism evidence="1 4">
    <name type="scientific">Salmonella enterica subsp. enterica serovar Bovismorbificans</name>
    <dbReference type="NCBI Taxonomy" id="58097"/>
    <lineage>
        <taxon>Bacteria</taxon>
        <taxon>Pseudomonadati</taxon>
        <taxon>Pseudomonadota</taxon>
        <taxon>Gammaproteobacteria</taxon>
        <taxon>Enterobacterales</taxon>
        <taxon>Enterobacteriaceae</taxon>
        <taxon>Salmonella</taxon>
    </lineage>
</organism>
<dbReference type="Proteomes" id="UP000039541">
    <property type="component" value="Unassembled WGS sequence"/>
</dbReference>
<accession>A0A655BWI9</accession>
<dbReference type="Proteomes" id="UP000042394">
    <property type="component" value="Unassembled WGS sequence"/>
</dbReference>
<proteinExistence type="predicted"/>
<evidence type="ECO:0000313" key="1">
    <source>
        <dbReference type="EMBL" id="CNT83562.1"/>
    </source>
</evidence>
<evidence type="ECO:0000313" key="3">
    <source>
        <dbReference type="EMBL" id="CNU97205.1"/>
    </source>
</evidence>
<dbReference type="Proteomes" id="UP000041314">
    <property type="component" value="Unassembled WGS sequence"/>
</dbReference>
<dbReference type="EMBL" id="CQPD01000017">
    <property type="protein sequence ID" value="CNU14798.1"/>
    <property type="molecule type" value="Genomic_DNA"/>
</dbReference>
<evidence type="ECO:0000313" key="4">
    <source>
        <dbReference type="Proteomes" id="UP000039541"/>
    </source>
</evidence>
<dbReference type="EMBL" id="CQPC01000010">
    <property type="protein sequence ID" value="CNT83562.1"/>
    <property type="molecule type" value="Genomic_DNA"/>
</dbReference>